<keyword evidence="5" id="KW-1185">Reference proteome</keyword>
<accession>K9YMP9</accession>
<dbReference type="GO" id="GO:0003723">
    <property type="term" value="F:RNA binding"/>
    <property type="evidence" value="ECO:0007669"/>
    <property type="project" value="UniProtKB-KW"/>
</dbReference>
<evidence type="ECO:0000313" key="4">
    <source>
        <dbReference type="EMBL" id="AFZ48201.1"/>
    </source>
</evidence>
<name>K9YMP9_CYASC</name>
<evidence type="ECO:0008006" key="6">
    <source>
        <dbReference type="Google" id="ProtNLM"/>
    </source>
</evidence>
<feature type="compositionally biased region" description="Basic residues" evidence="3">
    <location>
        <begin position="102"/>
        <end position="111"/>
    </location>
</feature>
<dbReference type="eggNOG" id="COG1837">
    <property type="taxonomic scope" value="Bacteria"/>
</dbReference>
<proteinExistence type="predicted"/>
<sequence>MLNKQPYLDLDNATSPDYDGLIRFLVEPLLESPELLSFNCEYIASTKKIWIRLALEEKEKGRVYGKGGRNIQAIRTVLQTAAQMVGDTLYLEIHEDQDRGKFRSSPRRKSNHNTGFTPKSRPNGTPRPPIKRRGHVTKPVIE</sequence>
<protein>
    <recommendedName>
        <fullName evidence="6">KH domain-containing protein</fullName>
    </recommendedName>
</protein>
<feature type="region of interest" description="Disordered" evidence="3">
    <location>
        <begin position="96"/>
        <end position="142"/>
    </location>
</feature>
<keyword evidence="1" id="KW-0963">Cytoplasm</keyword>
<keyword evidence="2" id="KW-0694">RNA-binding</keyword>
<dbReference type="EMBL" id="CP003940">
    <property type="protein sequence ID" value="AFZ48201.1"/>
    <property type="molecule type" value="Genomic_DNA"/>
</dbReference>
<gene>
    <name evidence="4" type="ordered locus">Cyast_2252</name>
</gene>
<dbReference type="STRING" id="292563.Cyast_2252"/>
<dbReference type="AlphaFoldDB" id="K9YMP9"/>
<dbReference type="KEGG" id="csn:Cyast_2252"/>
<evidence type="ECO:0000256" key="1">
    <source>
        <dbReference type="ARBA" id="ARBA00022490"/>
    </source>
</evidence>
<dbReference type="InterPro" id="IPR020627">
    <property type="entry name" value="KhpA"/>
</dbReference>
<reference evidence="5" key="1">
    <citation type="journal article" date="2013" name="Proc. Natl. Acad. Sci. U.S.A.">
        <title>Improving the coverage of the cyanobacterial phylum using diversity-driven genome sequencing.</title>
        <authorList>
            <person name="Shih P.M."/>
            <person name="Wu D."/>
            <person name="Latifi A."/>
            <person name="Axen S.D."/>
            <person name="Fewer D.P."/>
            <person name="Talla E."/>
            <person name="Calteau A."/>
            <person name="Cai F."/>
            <person name="Tandeau de Marsac N."/>
            <person name="Rippka R."/>
            <person name="Herdman M."/>
            <person name="Sivonen K."/>
            <person name="Coursin T."/>
            <person name="Laurent T."/>
            <person name="Goodwin L."/>
            <person name="Nolan M."/>
            <person name="Davenport K.W."/>
            <person name="Han C.S."/>
            <person name="Rubin E.M."/>
            <person name="Eisen J.A."/>
            <person name="Woyke T."/>
            <person name="Gugger M."/>
            <person name="Kerfeld C.A."/>
        </authorList>
    </citation>
    <scope>NUCLEOTIDE SEQUENCE [LARGE SCALE GENOMIC DNA]</scope>
    <source>
        <strain evidence="5">ATCC 29140 / PCC 7202</strain>
    </source>
</reference>
<dbReference type="PANTHER" id="PTHR34654">
    <property type="entry name" value="UPF0109 PROTEIN SCO5592"/>
    <property type="match status" value="1"/>
</dbReference>
<dbReference type="Pfam" id="PF13083">
    <property type="entry name" value="KH_KhpA-B"/>
    <property type="match status" value="1"/>
</dbReference>
<evidence type="ECO:0000313" key="5">
    <source>
        <dbReference type="Proteomes" id="UP000010483"/>
    </source>
</evidence>
<dbReference type="PATRIC" id="fig|292563.3.peg.2352"/>
<dbReference type="BioCyc" id="CSTA292563:G1353-2256-MONOMER"/>
<evidence type="ECO:0000256" key="3">
    <source>
        <dbReference type="SAM" id="MobiDB-lite"/>
    </source>
</evidence>
<dbReference type="HOGENOM" id="CLU_132074_2_0_3"/>
<feature type="compositionally biased region" description="Polar residues" evidence="3">
    <location>
        <begin position="112"/>
        <end position="123"/>
    </location>
</feature>
<dbReference type="PANTHER" id="PTHR34654:SF1">
    <property type="entry name" value="RNA-BINDING PROTEIN KHPA"/>
    <property type="match status" value="1"/>
</dbReference>
<dbReference type="Proteomes" id="UP000010483">
    <property type="component" value="Chromosome"/>
</dbReference>
<evidence type="ECO:0000256" key="2">
    <source>
        <dbReference type="ARBA" id="ARBA00022884"/>
    </source>
</evidence>
<organism evidence="4 5">
    <name type="scientific">Cyanobacterium stanieri (strain ATCC 29140 / PCC 7202)</name>
    <dbReference type="NCBI Taxonomy" id="292563"/>
    <lineage>
        <taxon>Bacteria</taxon>
        <taxon>Bacillati</taxon>
        <taxon>Cyanobacteriota</taxon>
        <taxon>Cyanophyceae</taxon>
        <taxon>Oscillatoriophycideae</taxon>
        <taxon>Chroococcales</taxon>
        <taxon>Geminocystaceae</taxon>
        <taxon>Cyanobacterium</taxon>
    </lineage>
</organism>